<dbReference type="Proteomes" id="UP001332192">
    <property type="component" value="Chromosome"/>
</dbReference>
<evidence type="ECO:0000313" key="8">
    <source>
        <dbReference type="EMBL" id="WRP16038.1"/>
    </source>
</evidence>
<keyword evidence="4 7" id="KW-0812">Transmembrane</keyword>
<dbReference type="EMBL" id="CP141615">
    <property type="protein sequence ID" value="WRP16038.1"/>
    <property type="molecule type" value="Genomic_DNA"/>
</dbReference>
<evidence type="ECO:0000256" key="7">
    <source>
        <dbReference type="SAM" id="Phobius"/>
    </source>
</evidence>
<proteinExistence type="inferred from homology"/>
<name>A0ABZ1BTY0_9FIRM</name>
<feature type="transmembrane region" description="Helical" evidence="7">
    <location>
        <begin position="167"/>
        <end position="188"/>
    </location>
</feature>
<evidence type="ECO:0000256" key="1">
    <source>
        <dbReference type="ARBA" id="ARBA00004651"/>
    </source>
</evidence>
<dbReference type="RefSeq" id="WP_324715311.1">
    <property type="nucleotide sequence ID" value="NZ_CP141615.1"/>
</dbReference>
<organism evidence="8 9">
    <name type="scientific">Carboxydichorda subterranea</name>
    <dbReference type="NCBI Taxonomy" id="3109565"/>
    <lineage>
        <taxon>Bacteria</taxon>
        <taxon>Bacillati</taxon>
        <taxon>Bacillota</taxon>
        <taxon>Limnochordia</taxon>
        <taxon>Limnochordales</taxon>
        <taxon>Geochordaceae</taxon>
        <taxon>Carboxydichorda</taxon>
    </lineage>
</organism>
<evidence type="ECO:0000313" key="9">
    <source>
        <dbReference type="Proteomes" id="UP001332192"/>
    </source>
</evidence>
<reference evidence="8 9" key="1">
    <citation type="journal article" date="2024" name="Front. Microbiol.">
        <title>Novel thermophilic genera Geochorda gen. nov. and Carboxydochorda gen. nov. from the deep terrestrial subsurface reveal the ecophysiological diversity in the class Limnochordia.</title>
        <authorList>
            <person name="Karnachuk O.V."/>
            <person name="Lukina A.P."/>
            <person name="Avakyan M.R."/>
            <person name="Kadnikov V.V."/>
            <person name="Begmatov S."/>
            <person name="Beletsky A.V."/>
            <person name="Vlasova K.G."/>
            <person name="Novikov A.A."/>
            <person name="Shcherbakova V.A."/>
            <person name="Mardanov A.V."/>
            <person name="Ravin N.V."/>
        </authorList>
    </citation>
    <scope>NUCLEOTIDE SEQUENCE [LARGE SCALE GENOMIC DNA]</scope>
    <source>
        <strain evidence="8 9">L945</strain>
    </source>
</reference>
<dbReference type="InterPro" id="IPR050833">
    <property type="entry name" value="Poly_Biosynth_Transport"/>
</dbReference>
<keyword evidence="6 7" id="KW-0472">Membrane</keyword>
<accession>A0ABZ1BTY0</accession>
<feature type="transmembrane region" description="Helical" evidence="7">
    <location>
        <begin position="318"/>
        <end position="339"/>
    </location>
</feature>
<keyword evidence="5 7" id="KW-1133">Transmembrane helix</keyword>
<feature type="transmembrane region" description="Helical" evidence="7">
    <location>
        <begin position="224"/>
        <end position="244"/>
    </location>
</feature>
<evidence type="ECO:0000256" key="4">
    <source>
        <dbReference type="ARBA" id="ARBA00022692"/>
    </source>
</evidence>
<dbReference type="Pfam" id="PF01943">
    <property type="entry name" value="Polysacc_synt"/>
    <property type="match status" value="1"/>
</dbReference>
<evidence type="ECO:0000256" key="5">
    <source>
        <dbReference type="ARBA" id="ARBA00022989"/>
    </source>
</evidence>
<feature type="transmembrane region" description="Helical" evidence="7">
    <location>
        <begin position="77"/>
        <end position="98"/>
    </location>
</feature>
<feature type="transmembrane region" description="Helical" evidence="7">
    <location>
        <begin position="283"/>
        <end position="306"/>
    </location>
</feature>
<keyword evidence="3" id="KW-1003">Cell membrane</keyword>
<dbReference type="PANTHER" id="PTHR30250:SF10">
    <property type="entry name" value="LIPOPOLYSACCHARIDE BIOSYNTHESIS PROTEIN WZXC"/>
    <property type="match status" value="1"/>
</dbReference>
<feature type="transmembrane region" description="Helical" evidence="7">
    <location>
        <begin position="377"/>
        <end position="398"/>
    </location>
</feature>
<feature type="transmembrane region" description="Helical" evidence="7">
    <location>
        <begin position="38"/>
        <end position="56"/>
    </location>
</feature>
<evidence type="ECO:0000256" key="3">
    <source>
        <dbReference type="ARBA" id="ARBA00022475"/>
    </source>
</evidence>
<feature type="transmembrane region" description="Helical" evidence="7">
    <location>
        <begin position="141"/>
        <end position="161"/>
    </location>
</feature>
<comment type="similarity">
    <text evidence="2">Belongs to the polysaccharide synthase family.</text>
</comment>
<dbReference type="PANTHER" id="PTHR30250">
    <property type="entry name" value="PST FAMILY PREDICTED COLANIC ACID TRANSPORTER"/>
    <property type="match status" value="1"/>
</dbReference>
<dbReference type="InterPro" id="IPR002797">
    <property type="entry name" value="Polysacc_synth"/>
</dbReference>
<evidence type="ECO:0000256" key="2">
    <source>
        <dbReference type="ARBA" id="ARBA00007430"/>
    </source>
</evidence>
<comment type="subcellular location">
    <subcellularLocation>
        <location evidence="1">Cell membrane</location>
        <topology evidence="1">Multi-pass membrane protein</topology>
    </subcellularLocation>
</comment>
<sequence>MVRNATALYAVRFATYVVPLVTLPYLTRVLGPESFGRLAFYQAFSFWIALLLEYGFGLSATREVAQLRASPAALSRIAAEVLGSKLVLVVPVLALSLAGPRWIPSFHGGTAYLVWAVGAAVFQGFNPLWYFQGREQLQVPAALDFAGRVVAAGAIFLAVRAPADGPVVLALQAVTSAVVTVVTTALMYRDLSWRTPTLEGTRKALKAGSVLFLLRLTNNLYTTLNTLPLGLLVPFSLVGFYAAADKVVRAALGLFGPLSQALFPHISHLVSEDRTRAHRLARLSLVAMAAAGCLMAAGVIVLAPVLVRLLFGPGYEPAIPVVRILALLMPLSAANNVLGTQWMIPLGLERSFTLTVAAAGVVNVLLAWVLAPSHGPAGMAVAVTSTEAFVTLAMLTILRRRGMLPFGAGADKRATAREGGS</sequence>
<feature type="transmembrane region" description="Helical" evidence="7">
    <location>
        <begin position="351"/>
        <end position="371"/>
    </location>
</feature>
<protein>
    <submittedName>
        <fullName evidence="8">Flippase</fullName>
    </submittedName>
</protein>
<feature type="transmembrane region" description="Helical" evidence="7">
    <location>
        <begin position="7"/>
        <end position="26"/>
    </location>
</feature>
<keyword evidence="9" id="KW-1185">Reference proteome</keyword>
<evidence type="ECO:0000256" key="6">
    <source>
        <dbReference type="ARBA" id="ARBA00023136"/>
    </source>
</evidence>
<gene>
    <name evidence="8" type="ORF">U7230_07930</name>
</gene>
<dbReference type="CDD" id="cd13128">
    <property type="entry name" value="MATE_Wzx_like"/>
    <property type="match status" value="1"/>
</dbReference>